<dbReference type="InterPro" id="IPR029481">
    <property type="entry name" value="ABC_trans_N"/>
</dbReference>
<dbReference type="PANTHER" id="PTHR19241">
    <property type="entry name" value="ATP-BINDING CASSETTE TRANSPORTER"/>
    <property type="match status" value="1"/>
</dbReference>
<dbReference type="InterPro" id="IPR013525">
    <property type="entry name" value="ABC2_TM"/>
</dbReference>
<comment type="subcellular location">
    <subcellularLocation>
        <location evidence="1">Membrane</location>
        <topology evidence="1">Multi-pass membrane protein</topology>
    </subcellularLocation>
</comment>
<dbReference type="CDD" id="cd03233">
    <property type="entry name" value="ABCG_PDR_domain1"/>
    <property type="match status" value="1"/>
</dbReference>
<name>A0A0C9TBR6_PAXIN</name>
<evidence type="ECO:0000256" key="1">
    <source>
        <dbReference type="ARBA" id="ARBA00004141"/>
    </source>
</evidence>
<dbReference type="PROSITE" id="PS00211">
    <property type="entry name" value="ABC_TRANSPORTER_1"/>
    <property type="match status" value="1"/>
</dbReference>
<dbReference type="SMART" id="SM00382">
    <property type="entry name" value="AAA"/>
    <property type="match status" value="2"/>
</dbReference>
<dbReference type="Pfam" id="PF06422">
    <property type="entry name" value="PDR_CDR"/>
    <property type="match status" value="1"/>
</dbReference>
<dbReference type="Proteomes" id="UP000053647">
    <property type="component" value="Unassembled WGS sequence"/>
</dbReference>
<evidence type="ECO:0000259" key="11">
    <source>
        <dbReference type="PROSITE" id="PS50893"/>
    </source>
</evidence>
<dbReference type="GO" id="GO:0005524">
    <property type="term" value="F:ATP binding"/>
    <property type="evidence" value="ECO:0007669"/>
    <property type="project" value="UniProtKB-KW"/>
</dbReference>
<feature type="transmembrane region" description="Helical" evidence="10">
    <location>
        <begin position="1267"/>
        <end position="1288"/>
    </location>
</feature>
<reference evidence="13" key="2">
    <citation type="submission" date="2015-01" db="EMBL/GenBank/DDBJ databases">
        <title>Evolutionary Origins and Diversification of the Mycorrhizal Mutualists.</title>
        <authorList>
            <consortium name="DOE Joint Genome Institute"/>
            <consortium name="Mycorrhizal Genomics Consortium"/>
            <person name="Kohler A."/>
            <person name="Kuo A."/>
            <person name="Nagy L.G."/>
            <person name="Floudas D."/>
            <person name="Copeland A."/>
            <person name="Barry K.W."/>
            <person name="Cichocki N."/>
            <person name="Veneault-Fourrey C."/>
            <person name="LaButti K."/>
            <person name="Lindquist E.A."/>
            <person name="Lipzen A."/>
            <person name="Lundell T."/>
            <person name="Morin E."/>
            <person name="Murat C."/>
            <person name="Riley R."/>
            <person name="Ohm R."/>
            <person name="Sun H."/>
            <person name="Tunlid A."/>
            <person name="Henrissat B."/>
            <person name="Grigoriev I.V."/>
            <person name="Hibbett D.S."/>
            <person name="Martin F."/>
        </authorList>
    </citation>
    <scope>NUCLEOTIDE SEQUENCE [LARGE SCALE GENOMIC DNA]</scope>
    <source>
        <strain evidence="13">ATCC 200175</strain>
    </source>
</reference>
<reference evidence="12 13" key="1">
    <citation type="submission" date="2014-06" db="EMBL/GenBank/DDBJ databases">
        <authorList>
            <consortium name="DOE Joint Genome Institute"/>
            <person name="Kuo A."/>
            <person name="Kohler A."/>
            <person name="Nagy L.G."/>
            <person name="Floudas D."/>
            <person name="Copeland A."/>
            <person name="Barry K.W."/>
            <person name="Cichocki N."/>
            <person name="Veneault-Fourrey C."/>
            <person name="LaButti K."/>
            <person name="Lindquist E.A."/>
            <person name="Lipzen A."/>
            <person name="Lundell T."/>
            <person name="Morin E."/>
            <person name="Murat C."/>
            <person name="Sun H."/>
            <person name="Tunlid A."/>
            <person name="Henrissat B."/>
            <person name="Grigoriev I.V."/>
            <person name="Hibbett D.S."/>
            <person name="Martin F."/>
            <person name="Nordberg H.P."/>
            <person name="Cantor M.N."/>
            <person name="Hua S.X."/>
        </authorList>
    </citation>
    <scope>NUCLEOTIDE SEQUENCE [LARGE SCALE GENOMIC DNA]</scope>
    <source>
        <strain evidence="12 13">ATCC 200175</strain>
    </source>
</reference>
<sequence>MYPPGLKPHVQKQSPLQEQSPDKDLDSSPPSPIGLQSHIPLDDSFDFISFHEFQLKLAFHGGSTVDIEAQPQAPVEAPASRSLSSVSNAVADDAFDFETWLRDIVRRSEKDGMQARRLGVAFKDLRVVGIGARASFQPNVGSIFSPVAIMKCINTMRHPPVRDILSGFEGVVAPGEMLLVLGRPGSGCSTFLKTIANQRRDYHAVHGNVHYDSFTPEDIAERYRGDVTYCPEDDVHFPTLTVEQTLSFAATMRTPQKRLANQSREEYRKLVVEVLMHIFGLGHTRNVAVGNAAIKGISGGEKKRVSIAEALACRSSIHVWDNSTRGLDASTALEFIRALRVATDIVRVTTIVSLYQAGEQLYSHFDKVCVINEGKMAYFGPAKDARQYFIDMGYEPHNRQTTSDFLVAVTGPSGRKIRPGYEGTVPRTADDMASYFKNSRLGQLNRLSLDSYLGLYVNRPALKKAYNVSVMSERARHAPESHAYTISVPMQVQAIMHRRWQLLKGDWLAQAVQLGVHIFQGIVVGTVFLQVPTTTSAYFSRGSALFFALFFSAVSAMATISDLFPQRPIVLRHQKAAMYYPFIESLAHTVVDIPITLVIETAFAVPLYFLIGLQQSAAQFFTFLLFVFAIALVMKAFVRGVAASFRTESSAVSLVGLSITVMALFTGYSIPRLSIVGALRWIIHLDPLRYAFESLLLNEFHTLNETCTTLVPQGSGYENITLANQVCTAVGSQPGLARVDGNAFIYLSYGYEYRNLWMNFGIVCTFGAASLAFFLAMTEFKTSSTFDTPVTLFKQGSCAEIIADSTWELVDAETVAGKAYSSRDSGLTTNSASEKPAFEKVAFEKSAMTDIFSWKHVQYVVPLAGGGTRRLLDDVSGYVAPGKLTALMGESGAGKTTLLDVLAQRVSTGVALGDRLVNGRALPVDFQAQTGYCQQMDTHIPESTVREALLFSAKLRQPESVPMAEKEAYVDKCLKMCGLEAYADAVVGSLNVEHKKRTTIGVELAAKPKLLLFLDEPTSGLDSQSAWAIVAFLRELADSGQAILCTIHQPSAELFQVFDRLLLLRKGGQTVYFGDIGEGCSTLLEYFERNGAPHCDPAANPAEYMLGVIGAGATAVSSTDWHRVWKSSPEASELDLEIERIHVEGRARAPLESGSGIHLESATSWMNQFSVLTKRGFESYWRNPTYILGKLVLNIAAGLLNALMFFHTENTLLGTQNKLFSIFIATGLAVPLVQQLQSTFIATRTVYEVRERPSRMYSLTALLTSQLLIEIPWNILSSSLFFLCWYWTVGYEASHAGLTYLLYAVVFPLYYTTFGQAIASMAPSAMIASSLSTALFSFVILFNGVLQPFARLGWWRWMYRVSPFTYLIDGLLSQAIGRQPINCSSTELVTVQPPSGMTCGAYMGPYMSYAGGYLTNPDATLACRFCPFATTDQVMMLSYNIEYGRHWRNLCIMLGGVMFNIFAIFALTYLFRIRRW</sequence>
<feature type="transmembrane region" description="Helical" evidence="10">
    <location>
        <begin position="1187"/>
        <end position="1207"/>
    </location>
</feature>
<dbReference type="OrthoDB" id="2647101at2759"/>
<keyword evidence="4 10" id="KW-0812">Transmembrane</keyword>
<dbReference type="Pfam" id="PF14510">
    <property type="entry name" value="ABC_trans_N"/>
    <property type="match status" value="1"/>
</dbReference>
<evidence type="ECO:0000256" key="8">
    <source>
        <dbReference type="ARBA" id="ARBA00023136"/>
    </source>
</evidence>
<dbReference type="CDD" id="cd03232">
    <property type="entry name" value="ABCG_PDR_domain2"/>
    <property type="match status" value="1"/>
</dbReference>
<feature type="transmembrane region" description="Helical" evidence="10">
    <location>
        <begin position="1331"/>
        <end position="1350"/>
    </location>
</feature>
<dbReference type="InterPro" id="IPR027417">
    <property type="entry name" value="P-loop_NTPase"/>
</dbReference>
<keyword evidence="3" id="KW-0813">Transport</keyword>
<dbReference type="GO" id="GO:0016887">
    <property type="term" value="F:ATP hydrolysis activity"/>
    <property type="evidence" value="ECO:0007669"/>
    <property type="project" value="InterPro"/>
</dbReference>
<evidence type="ECO:0000256" key="3">
    <source>
        <dbReference type="ARBA" id="ARBA00022448"/>
    </source>
</evidence>
<comment type="similarity">
    <text evidence="2">Belongs to the ABC transporter superfamily. ABCG family. PDR (TC 3.A.1.205) subfamily.</text>
</comment>
<feature type="transmembrane region" description="Helical" evidence="10">
    <location>
        <begin position="1300"/>
        <end position="1319"/>
    </location>
</feature>
<feature type="transmembrane region" description="Helical" evidence="10">
    <location>
        <begin position="650"/>
        <end position="670"/>
    </location>
</feature>
<feature type="transmembrane region" description="Helical" evidence="10">
    <location>
        <begin position="756"/>
        <end position="776"/>
    </location>
</feature>
<dbReference type="FunFam" id="3.40.50.300:FF:000054">
    <property type="entry name" value="ABC multidrug transporter atrF"/>
    <property type="match status" value="1"/>
</dbReference>
<dbReference type="InterPro" id="IPR003439">
    <property type="entry name" value="ABC_transporter-like_ATP-bd"/>
</dbReference>
<keyword evidence="8 10" id="KW-0472">Membrane</keyword>
<evidence type="ECO:0000313" key="12">
    <source>
        <dbReference type="EMBL" id="KIJ13030.1"/>
    </source>
</evidence>
<feature type="domain" description="ABC transporter" evidence="11">
    <location>
        <begin position="855"/>
        <end position="1092"/>
    </location>
</feature>
<dbReference type="InterPro" id="IPR017871">
    <property type="entry name" value="ABC_transporter-like_CS"/>
</dbReference>
<dbReference type="Gene3D" id="3.40.50.300">
    <property type="entry name" value="P-loop containing nucleotide triphosphate hydrolases"/>
    <property type="match status" value="2"/>
</dbReference>
<dbReference type="InterPro" id="IPR003593">
    <property type="entry name" value="AAA+_ATPase"/>
</dbReference>
<feature type="region of interest" description="Disordered" evidence="9">
    <location>
        <begin position="1"/>
        <end position="36"/>
    </location>
</feature>
<dbReference type="GO" id="GO:0140359">
    <property type="term" value="F:ABC-type transporter activity"/>
    <property type="evidence" value="ECO:0007669"/>
    <property type="project" value="InterPro"/>
</dbReference>
<dbReference type="InterPro" id="IPR034001">
    <property type="entry name" value="ABCG_PDR_1"/>
</dbReference>
<evidence type="ECO:0000256" key="4">
    <source>
        <dbReference type="ARBA" id="ARBA00022692"/>
    </source>
</evidence>
<protein>
    <recommendedName>
        <fullName evidence="11">ABC transporter domain-containing protein</fullName>
    </recommendedName>
</protein>
<feature type="transmembrane region" description="Helical" evidence="10">
    <location>
        <begin position="617"/>
        <end position="638"/>
    </location>
</feature>
<evidence type="ECO:0000256" key="5">
    <source>
        <dbReference type="ARBA" id="ARBA00022741"/>
    </source>
</evidence>
<organism evidence="12 13">
    <name type="scientific">Paxillus involutus ATCC 200175</name>
    <dbReference type="NCBI Taxonomy" id="664439"/>
    <lineage>
        <taxon>Eukaryota</taxon>
        <taxon>Fungi</taxon>
        <taxon>Dikarya</taxon>
        <taxon>Basidiomycota</taxon>
        <taxon>Agaricomycotina</taxon>
        <taxon>Agaricomycetes</taxon>
        <taxon>Agaricomycetidae</taxon>
        <taxon>Boletales</taxon>
        <taxon>Paxilineae</taxon>
        <taxon>Paxillaceae</taxon>
        <taxon>Paxillus</taxon>
    </lineage>
</organism>
<dbReference type="SUPFAM" id="SSF52540">
    <property type="entry name" value="P-loop containing nucleoside triphosphate hydrolases"/>
    <property type="match status" value="2"/>
</dbReference>
<evidence type="ECO:0000256" key="10">
    <source>
        <dbReference type="SAM" id="Phobius"/>
    </source>
</evidence>
<dbReference type="Pfam" id="PF19055">
    <property type="entry name" value="ABC2_membrane_7"/>
    <property type="match status" value="1"/>
</dbReference>
<keyword evidence="6" id="KW-0067">ATP-binding</keyword>
<feature type="transmembrane region" description="Helical" evidence="10">
    <location>
        <begin position="1219"/>
        <end position="1247"/>
    </location>
</feature>
<feature type="domain" description="ABC transporter" evidence="11">
    <location>
        <begin position="150"/>
        <end position="398"/>
    </location>
</feature>
<feature type="transmembrane region" description="Helical" evidence="10">
    <location>
        <begin position="543"/>
        <end position="564"/>
    </location>
</feature>
<dbReference type="Pfam" id="PF01061">
    <property type="entry name" value="ABC2_membrane"/>
    <property type="match status" value="2"/>
</dbReference>
<dbReference type="HOGENOM" id="CLU_000604_35_0_1"/>
<evidence type="ECO:0000313" key="13">
    <source>
        <dbReference type="Proteomes" id="UP000053647"/>
    </source>
</evidence>
<dbReference type="InterPro" id="IPR010929">
    <property type="entry name" value="PDR_CDR_ABC"/>
</dbReference>
<dbReference type="InterPro" id="IPR043926">
    <property type="entry name" value="ABCG_dom"/>
</dbReference>
<dbReference type="InterPro" id="IPR034003">
    <property type="entry name" value="ABCG_PDR_2"/>
</dbReference>
<feature type="transmembrane region" description="Helical" evidence="10">
    <location>
        <begin position="507"/>
        <end position="531"/>
    </location>
</feature>
<evidence type="ECO:0000256" key="7">
    <source>
        <dbReference type="ARBA" id="ARBA00022989"/>
    </source>
</evidence>
<proteinExistence type="inferred from homology"/>
<gene>
    <name evidence="12" type="ORF">PAXINDRAFT_117609</name>
</gene>
<evidence type="ECO:0000256" key="6">
    <source>
        <dbReference type="ARBA" id="ARBA00022840"/>
    </source>
</evidence>
<dbReference type="PROSITE" id="PS50893">
    <property type="entry name" value="ABC_TRANSPORTER_2"/>
    <property type="match status" value="2"/>
</dbReference>
<dbReference type="Pfam" id="PF00005">
    <property type="entry name" value="ABC_tran"/>
    <property type="match status" value="2"/>
</dbReference>
<dbReference type="GO" id="GO:0016020">
    <property type="term" value="C:membrane"/>
    <property type="evidence" value="ECO:0007669"/>
    <property type="project" value="UniProtKB-SubCell"/>
</dbReference>
<keyword evidence="7 10" id="KW-1133">Transmembrane helix</keyword>
<evidence type="ECO:0000256" key="2">
    <source>
        <dbReference type="ARBA" id="ARBA00006012"/>
    </source>
</evidence>
<feature type="transmembrane region" description="Helical" evidence="10">
    <location>
        <begin position="585"/>
        <end position="611"/>
    </location>
</feature>
<evidence type="ECO:0000256" key="9">
    <source>
        <dbReference type="SAM" id="MobiDB-lite"/>
    </source>
</evidence>
<feature type="transmembrane region" description="Helical" evidence="10">
    <location>
        <begin position="1447"/>
        <end position="1471"/>
    </location>
</feature>
<dbReference type="EMBL" id="KN819357">
    <property type="protein sequence ID" value="KIJ13030.1"/>
    <property type="molecule type" value="Genomic_DNA"/>
</dbReference>
<accession>A0A0C9TBR6</accession>
<keyword evidence="13" id="KW-1185">Reference proteome</keyword>
<keyword evidence="5" id="KW-0547">Nucleotide-binding</keyword>